<evidence type="ECO:0000256" key="1">
    <source>
        <dbReference type="SAM" id="MobiDB-lite"/>
    </source>
</evidence>
<sequence length="247" mass="28225">MVLPTIVAQLWSSRHPSPADYDPSDHRRLTMVLLTSIARRLRSFQPSSPNYGPSDHRCPITVLQTSIARRLRSFRPSSSNYSPPDICRPPTTILPTTIYNYDLSDRCYPLTMTQQWASEVFGFLIPGDSVSMRSSIMPQKKNPDPMELVRENLCENNSRHVEVSTQFALNITLNHAKIGKALPAGYLDATTLADHLVKKGVPFRTSHDIVGRYVSLCVSKNRQRKKRKKKFYKKKKNKKKKRLKKGD</sequence>
<dbReference type="Pfam" id="PF14698">
    <property type="entry name" value="ASL_C2"/>
    <property type="match status" value="1"/>
</dbReference>
<feature type="domain" description="Argininosuccinate lyase C-terminal" evidence="2">
    <location>
        <begin position="186"/>
        <end position="226"/>
    </location>
</feature>
<dbReference type="GO" id="GO:0005829">
    <property type="term" value="C:cytosol"/>
    <property type="evidence" value="ECO:0007669"/>
    <property type="project" value="TreeGrafter"/>
</dbReference>
<proteinExistence type="predicted"/>
<accession>A0AAV7GVN4</accession>
<keyword evidence="4" id="KW-1185">Reference proteome</keyword>
<dbReference type="GO" id="GO:0042450">
    <property type="term" value="P:L-arginine biosynthetic process via ornithine"/>
    <property type="evidence" value="ECO:0007669"/>
    <property type="project" value="InterPro"/>
</dbReference>
<dbReference type="Gene3D" id="1.20.200.10">
    <property type="entry name" value="Fumarase/aspartase (Central domain)"/>
    <property type="match status" value="1"/>
</dbReference>
<dbReference type="Proteomes" id="UP000775213">
    <property type="component" value="Unassembled WGS sequence"/>
</dbReference>
<dbReference type="InterPro" id="IPR029419">
    <property type="entry name" value="Arg_succ_lyase_C"/>
</dbReference>
<dbReference type="EMBL" id="JAGFBR010000006">
    <property type="protein sequence ID" value="KAH0465930.1"/>
    <property type="molecule type" value="Genomic_DNA"/>
</dbReference>
<gene>
    <name evidence="3" type="ORF">IEQ34_006033</name>
</gene>
<evidence type="ECO:0000313" key="3">
    <source>
        <dbReference type="EMBL" id="KAH0465930.1"/>
    </source>
</evidence>
<dbReference type="AlphaFoldDB" id="A0AAV7GVN4"/>
<dbReference type="GO" id="GO:0004056">
    <property type="term" value="F:argininosuccinate lyase activity"/>
    <property type="evidence" value="ECO:0007669"/>
    <property type="project" value="InterPro"/>
</dbReference>
<comment type="caution">
    <text evidence="3">The sequence shown here is derived from an EMBL/GenBank/DDBJ whole genome shotgun (WGS) entry which is preliminary data.</text>
</comment>
<dbReference type="InterPro" id="IPR008948">
    <property type="entry name" value="L-Aspartase-like"/>
</dbReference>
<dbReference type="PANTHER" id="PTHR43814">
    <property type="entry name" value="ARGININOSUCCINATE LYASE"/>
    <property type="match status" value="1"/>
</dbReference>
<protein>
    <recommendedName>
        <fullName evidence="2">Argininosuccinate lyase C-terminal domain-containing protein</fullName>
    </recommendedName>
</protein>
<organism evidence="3 4">
    <name type="scientific">Dendrobium chrysotoxum</name>
    <name type="common">Orchid</name>
    <dbReference type="NCBI Taxonomy" id="161865"/>
    <lineage>
        <taxon>Eukaryota</taxon>
        <taxon>Viridiplantae</taxon>
        <taxon>Streptophyta</taxon>
        <taxon>Embryophyta</taxon>
        <taxon>Tracheophyta</taxon>
        <taxon>Spermatophyta</taxon>
        <taxon>Magnoliopsida</taxon>
        <taxon>Liliopsida</taxon>
        <taxon>Asparagales</taxon>
        <taxon>Orchidaceae</taxon>
        <taxon>Epidendroideae</taxon>
        <taxon>Malaxideae</taxon>
        <taxon>Dendrobiinae</taxon>
        <taxon>Dendrobium</taxon>
    </lineage>
</organism>
<evidence type="ECO:0000313" key="4">
    <source>
        <dbReference type="Proteomes" id="UP000775213"/>
    </source>
</evidence>
<name>A0AAV7GVN4_DENCH</name>
<dbReference type="InterPro" id="IPR009049">
    <property type="entry name" value="Argininosuccinate_lyase"/>
</dbReference>
<evidence type="ECO:0000259" key="2">
    <source>
        <dbReference type="Pfam" id="PF14698"/>
    </source>
</evidence>
<dbReference type="SUPFAM" id="SSF48557">
    <property type="entry name" value="L-aspartase-like"/>
    <property type="match status" value="1"/>
</dbReference>
<feature type="region of interest" description="Disordered" evidence="1">
    <location>
        <begin position="222"/>
        <end position="247"/>
    </location>
</feature>
<reference evidence="3 4" key="1">
    <citation type="journal article" date="2021" name="Hortic Res">
        <title>Chromosome-scale assembly of the Dendrobium chrysotoxum genome enhances the understanding of orchid evolution.</title>
        <authorList>
            <person name="Zhang Y."/>
            <person name="Zhang G.Q."/>
            <person name="Zhang D."/>
            <person name="Liu X.D."/>
            <person name="Xu X.Y."/>
            <person name="Sun W.H."/>
            <person name="Yu X."/>
            <person name="Zhu X."/>
            <person name="Wang Z.W."/>
            <person name="Zhao X."/>
            <person name="Zhong W.Y."/>
            <person name="Chen H."/>
            <person name="Yin W.L."/>
            <person name="Huang T."/>
            <person name="Niu S.C."/>
            <person name="Liu Z.J."/>
        </authorList>
    </citation>
    <scope>NUCLEOTIDE SEQUENCE [LARGE SCALE GENOMIC DNA]</scope>
    <source>
        <strain evidence="3">Lindl</strain>
    </source>
</reference>
<dbReference type="PANTHER" id="PTHR43814:SF1">
    <property type="entry name" value="ARGININOSUCCINATE LYASE"/>
    <property type="match status" value="1"/>
</dbReference>
<dbReference type="Gene3D" id="1.10.40.30">
    <property type="entry name" value="Fumarase/aspartase (C-terminal domain)"/>
    <property type="match status" value="1"/>
</dbReference>